<dbReference type="Proteomes" id="UP001240639">
    <property type="component" value="Unassembled WGS sequence"/>
</dbReference>
<keyword evidence="1" id="KW-0732">Signal</keyword>
<dbReference type="InterPro" id="IPR030972">
    <property type="entry name" value="UrcA_uranyl"/>
</dbReference>
<evidence type="ECO:0000313" key="3">
    <source>
        <dbReference type="Proteomes" id="UP001240639"/>
    </source>
</evidence>
<proteinExistence type="predicted"/>
<accession>A0ABT9HLJ0</accession>
<evidence type="ECO:0000256" key="1">
    <source>
        <dbReference type="SAM" id="SignalP"/>
    </source>
</evidence>
<dbReference type="RefSeq" id="WP_305931466.1">
    <property type="nucleotide sequence ID" value="NZ_JAVAIM010000001.1"/>
</dbReference>
<name>A0ABT9HLJ0_9SPHN</name>
<gene>
    <name evidence="2" type="ORF">Q9K02_02510</name>
</gene>
<reference evidence="2 3" key="1">
    <citation type="submission" date="2023-08" db="EMBL/GenBank/DDBJ databases">
        <title>genomic of G39.</title>
        <authorList>
            <person name="Wang Y."/>
        </authorList>
    </citation>
    <scope>NUCLEOTIDE SEQUENCE [LARGE SCALE GENOMIC DNA]</scope>
    <source>
        <strain evidence="2 3">G39</strain>
    </source>
</reference>
<organism evidence="2 3">
    <name type="scientific">Qipengyuania profundimaris</name>
    <dbReference type="NCBI Taxonomy" id="3067652"/>
    <lineage>
        <taxon>Bacteria</taxon>
        <taxon>Pseudomonadati</taxon>
        <taxon>Pseudomonadota</taxon>
        <taxon>Alphaproteobacteria</taxon>
        <taxon>Sphingomonadales</taxon>
        <taxon>Erythrobacteraceae</taxon>
        <taxon>Qipengyuania</taxon>
    </lineage>
</organism>
<feature type="chain" id="PRO_5045684284" evidence="1">
    <location>
        <begin position="22"/>
        <end position="91"/>
    </location>
</feature>
<sequence length="91" mass="9694">MRRMILTAAAAAISLTSPALAASQNAEVAVDYNDLDLSQAAHVEVLEERVRQAAREVCNVATASDRACVRKTVKAAMAEVEQRTPAVLASR</sequence>
<protein>
    <submittedName>
        <fullName evidence="2">UrcA family protein</fullName>
    </submittedName>
</protein>
<evidence type="ECO:0000313" key="2">
    <source>
        <dbReference type="EMBL" id="MDP4574012.1"/>
    </source>
</evidence>
<dbReference type="NCBIfam" id="TIGR04433">
    <property type="entry name" value="UrcA_uranyl"/>
    <property type="match status" value="1"/>
</dbReference>
<feature type="signal peptide" evidence="1">
    <location>
        <begin position="1"/>
        <end position="21"/>
    </location>
</feature>
<dbReference type="EMBL" id="JAVAIM010000001">
    <property type="protein sequence ID" value="MDP4574012.1"/>
    <property type="molecule type" value="Genomic_DNA"/>
</dbReference>
<comment type="caution">
    <text evidence="2">The sequence shown here is derived from an EMBL/GenBank/DDBJ whole genome shotgun (WGS) entry which is preliminary data.</text>
</comment>
<keyword evidence="3" id="KW-1185">Reference proteome</keyword>